<evidence type="ECO:0000313" key="3">
    <source>
        <dbReference type="EMBL" id="KAK4211011.1"/>
    </source>
</evidence>
<proteinExistence type="predicted"/>
<keyword evidence="4" id="KW-1185">Reference proteome</keyword>
<feature type="transmembrane region" description="Helical" evidence="2">
    <location>
        <begin position="260"/>
        <end position="282"/>
    </location>
</feature>
<accession>A0AAN7B346</accession>
<sequence length="315" mass="34916">MTETELVNFSVSSDVVRCGISRNGKQQPNSCRLELPLVGYQYHSGSRRHGKTRRHQHRMGHRFKYCHEAWALDQEAEKSSDNVNGQLETSSIVRNIVSSTANAVILYSSLTLSIKATVDPNRKLQQLVSASLGHFFVNPSTHRPFSHTQQRDGYRALSRLCDRQTRPSPNLCSHKACWSVLLNSYESMRQGAIAAGTGIDKAHSRLAGLGIYIGARIATLLFLLTGLVFSVRRSTRGVLLGGPTPPEEEKLRLQEEGNKLSTMAAIANSLACVLQVLFYNFARVDYRRMGSEKKAEKASLSAEERSQPADTQLAA</sequence>
<keyword evidence="2" id="KW-1133">Transmembrane helix</keyword>
<reference evidence="3" key="2">
    <citation type="submission" date="2023-05" db="EMBL/GenBank/DDBJ databases">
        <authorList>
            <consortium name="Lawrence Berkeley National Laboratory"/>
            <person name="Steindorff A."/>
            <person name="Hensen N."/>
            <person name="Bonometti L."/>
            <person name="Westerberg I."/>
            <person name="Brannstrom I.O."/>
            <person name="Guillou S."/>
            <person name="Cros-Aarteil S."/>
            <person name="Calhoun S."/>
            <person name="Haridas S."/>
            <person name="Kuo A."/>
            <person name="Mondo S."/>
            <person name="Pangilinan J."/>
            <person name="Riley R."/>
            <person name="Labutti K."/>
            <person name="Andreopoulos B."/>
            <person name="Lipzen A."/>
            <person name="Chen C."/>
            <person name="Yanf M."/>
            <person name="Daum C."/>
            <person name="Ng V."/>
            <person name="Clum A."/>
            <person name="Ohm R."/>
            <person name="Martin F."/>
            <person name="Silar P."/>
            <person name="Natvig D."/>
            <person name="Lalanne C."/>
            <person name="Gautier V."/>
            <person name="Ament-Velasquez S.L."/>
            <person name="Kruys A."/>
            <person name="Hutchinson M.I."/>
            <person name="Powell A.J."/>
            <person name="Barry K."/>
            <person name="Miller A.N."/>
            <person name="Grigoriev I.V."/>
            <person name="Debuchy R."/>
            <person name="Gladieux P."/>
            <person name="Thoren M.H."/>
            <person name="Johannesson H."/>
        </authorList>
    </citation>
    <scope>NUCLEOTIDE SEQUENCE</scope>
    <source>
        <strain evidence="3">PSN293</strain>
    </source>
</reference>
<feature type="compositionally biased region" description="Basic and acidic residues" evidence="1">
    <location>
        <begin position="294"/>
        <end position="307"/>
    </location>
</feature>
<evidence type="ECO:0000256" key="2">
    <source>
        <dbReference type="SAM" id="Phobius"/>
    </source>
</evidence>
<protein>
    <submittedName>
        <fullName evidence="3">Uncharacterized protein</fullName>
    </submittedName>
</protein>
<keyword evidence="2" id="KW-0812">Transmembrane</keyword>
<gene>
    <name evidence="3" type="ORF">QBC37DRAFT_402913</name>
</gene>
<name>A0AAN7B346_9PEZI</name>
<organism evidence="3 4">
    <name type="scientific">Rhypophila decipiens</name>
    <dbReference type="NCBI Taxonomy" id="261697"/>
    <lineage>
        <taxon>Eukaryota</taxon>
        <taxon>Fungi</taxon>
        <taxon>Dikarya</taxon>
        <taxon>Ascomycota</taxon>
        <taxon>Pezizomycotina</taxon>
        <taxon>Sordariomycetes</taxon>
        <taxon>Sordariomycetidae</taxon>
        <taxon>Sordariales</taxon>
        <taxon>Naviculisporaceae</taxon>
        <taxon>Rhypophila</taxon>
    </lineage>
</organism>
<reference evidence="3" key="1">
    <citation type="journal article" date="2023" name="Mol. Phylogenet. Evol.">
        <title>Genome-scale phylogeny and comparative genomics of the fungal order Sordariales.</title>
        <authorList>
            <person name="Hensen N."/>
            <person name="Bonometti L."/>
            <person name="Westerberg I."/>
            <person name="Brannstrom I.O."/>
            <person name="Guillou S."/>
            <person name="Cros-Aarteil S."/>
            <person name="Calhoun S."/>
            <person name="Haridas S."/>
            <person name="Kuo A."/>
            <person name="Mondo S."/>
            <person name="Pangilinan J."/>
            <person name="Riley R."/>
            <person name="LaButti K."/>
            <person name="Andreopoulos B."/>
            <person name="Lipzen A."/>
            <person name="Chen C."/>
            <person name="Yan M."/>
            <person name="Daum C."/>
            <person name="Ng V."/>
            <person name="Clum A."/>
            <person name="Steindorff A."/>
            <person name="Ohm R.A."/>
            <person name="Martin F."/>
            <person name="Silar P."/>
            <person name="Natvig D.O."/>
            <person name="Lalanne C."/>
            <person name="Gautier V."/>
            <person name="Ament-Velasquez S.L."/>
            <person name="Kruys A."/>
            <person name="Hutchinson M.I."/>
            <person name="Powell A.J."/>
            <person name="Barry K."/>
            <person name="Miller A.N."/>
            <person name="Grigoriev I.V."/>
            <person name="Debuchy R."/>
            <person name="Gladieux P."/>
            <person name="Hiltunen Thoren M."/>
            <person name="Johannesson H."/>
        </authorList>
    </citation>
    <scope>NUCLEOTIDE SEQUENCE</scope>
    <source>
        <strain evidence="3">PSN293</strain>
    </source>
</reference>
<evidence type="ECO:0000313" key="4">
    <source>
        <dbReference type="Proteomes" id="UP001301769"/>
    </source>
</evidence>
<dbReference type="Proteomes" id="UP001301769">
    <property type="component" value="Unassembled WGS sequence"/>
</dbReference>
<dbReference type="EMBL" id="MU858160">
    <property type="protein sequence ID" value="KAK4211011.1"/>
    <property type="molecule type" value="Genomic_DNA"/>
</dbReference>
<keyword evidence="2" id="KW-0472">Membrane</keyword>
<feature type="transmembrane region" description="Helical" evidence="2">
    <location>
        <begin position="209"/>
        <end position="231"/>
    </location>
</feature>
<dbReference type="AlphaFoldDB" id="A0AAN7B346"/>
<feature type="region of interest" description="Disordered" evidence="1">
    <location>
        <begin position="294"/>
        <end position="315"/>
    </location>
</feature>
<evidence type="ECO:0000256" key="1">
    <source>
        <dbReference type="SAM" id="MobiDB-lite"/>
    </source>
</evidence>
<comment type="caution">
    <text evidence="3">The sequence shown here is derived from an EMBL/GenBank/DDBJ whole genome shotgun (WGS) entry which is preliminary data.</text>
</comment>